<dbReference type="AlphaFoldDB" id="A0A9D3RN35"/>
<feature type="region of interest" description="Disordered" evidence="8">
    <location>
        <begin position="218"/>
        <end position="258"/>
    </location>
</feature>
<comment type="subcellular location">
    <subcellularLocation>
        <location evidence="1">Secreted</location>
    </subcellularLocation>
</comment>
<reference evidence="11" key="1">
    <citation type="submission" date="2021-01" db="EMBL/GenBank/DDBJ databases">
        <title>A chromosome-scale assembly of European eel, Anguilla anguilla.</title>
        <authorList>
            <person name="Henkel C."/>
            <person name="Jong-Raadsen S.A."/>
            <person name="Dufour S."/>
            <person name="Weltzien F.-A."/>
            <person name="Palstra A.P."/>
            <person name="Pelster B."/>
            <person name="Spaink H.P."/>
            <person name="Van Den Thillart G.E."/>
            <person name="Jansen H."/>
            <person name="Zahm M."/>
            <person name="Klopp C."/>
            <person name="Cedric C."/>
            <person name="Louis A."/>
            <person name="Berthelot C."/>
            <person name="Parey E."/>
            <person name="Roest Crollius H."/>
            <person name="Montfort J."/>
            <person name="Robinson-Rechavi M."/>
            <person name="Bucao C."/>
            <person name="Bouchez O."/>
            <person name="Gislard M."/>
            <person name="Lluch J."/>
            <person name="Milhes M."/>
            <person name="Lampietro C."/>
            <person name="Lopez Roques C."/>
            <person name="Donnadieu C."/>
            <person name="Braasch I."/>
            <person name="Desvignes T."/>
            <person name="Postlethwait J."/>
            <person name="Bobe J."/>
            <person name="Guiguen Y."/>
            <person name="Dirks R."/>
        </authorList>
    </citation>
    <scope>NUCLEOTIDE SEQUENCE</scope>
    <source>
        <strain evidence="11">Tag_6206</strain>
        <tissue evidence="11">Liver</tissue>
    </source>
</reference>
<feature type="region of interest" description="Disordered" evidence="8">
    <location>
        <begin position="535"/>
        <end position="596"/>
    </location>
</feature>
<dbReference type="EMBL" id="JAFIRN010000013">
    <property type="protein sequence ID" value="KAG5836729.1"/>
    <property type="molecule type" value="Genomic_DNA"/>
</dbReference>
<dbReference type="SUPFAM" id="SSF90188">
    <property type="entry name" value="Somatomedin B domain"/>
    <property type="match status" value="1"/>
</dbReference>
<dbReference type="Pfam" id="PF00045">
    <property type="entry name" value="Hemopexin"/>
    <property type="match status" value="2"/>
</dbReference>
<dbReference type="PROSITE" id="PS51642">
    <property type="entry name" value="HEMOPEXIN_2"/>
    <property type="match status" value="3"/>
</dbReference>
<keyword evidence="3 9" id="KW-0732">Signal</keyword>
<dbReference type="GO" id="GO:0007160">
    <property type="term" value="P:cell-matrix adhesion"/>
    <property type="evidence" value="ECO:0007669"/>
    <property type="project" value="TreeGrafter"/>
</dbReference>
<evidence type="ECO:0000256" key="1">
    <source>
        <dbReference type="ARBA" id="ARBA00004613"/>
    </source>
</evidence>
<evidence type="ECO:0000313" key="12">
    <source>
        <dbReference type="Proteomes" id="UP001044222"/>
    </source>
</evidence>
<feature type="compositionally biased region" description="Low complexity" evidence="8">
    <location>
        <begin position="630"/>
        <end position="640"/>
    </location>
</feature>
<keyword evidence="4" id="KW-0677">Repeat</keyword>
<keyword evidence="6" id="KW-0325">Glycoprotein</keyword>
<dbReference type="PANTHER" id="PTHR22917:SF3">
    <property type="entry name" value="VITRONECTIN"/>
    <property type="match status" value="1"/>
</dbReference>
<feature type="repeat" description="Hemopexin" evidence="7">
    <location>
        <begin position="262"/>
        <end position="306"/>
    </location>
</feature>
<feature type="compositionally biased region" description="Basic and acidic residues" evidence="8">
    <location>
        <begin position="648"/>
        <end position="657"/>
    </location>
</feature>
<feature type="region of interest" description="Disordered" evidence="8">
    <location>
        <begin position="488"/>
        <end position="518"/>
    </location>
</feature>
<feature type="compositionally biased region" description="Polar residues" evidence="8">
    <location>
        <begin position="153"/>
        <end position="181"/>
    </location>
</feature>
<name>A0A9D3RN35_ANGAN</name>
<evidence type="ECO:0000256" key="3">
    <source>
        <dbReference type="ARBA" id="ARBA00022729"/>
    </source>
</evidence>
<dbReference type="GO" id="GO:0005615">
    <property type="term" value="C:extracellular space"/>
    <property type="evidence" value="ECO:0007669"/>
    <property type="project" value="TreeGrafter"/>
</dbReference>
<evidence type="ECO:0000256" key="5">
    <source>
        <dbReference type="ARBA" id="ARBA00023157"/>
    </source>
</evidence>
<dbReference type="GO" id="GO:0050840">
    <property type="term" value="F:extracellular matrix binding"/>
    <property type="evidence" value="ECO:0007669"/>
    <property type="project" value="TreeGrafter"/>
</dbReference>
<dbReference type="CDD" id="cd00094">
    <property type="entry name" value="HX"/>
    <property type="match status" value="1"/>
</dbReference>
<evidence type="ECO:0000313" key="11">
    <source>
        <dbReference type="EMBL" id="KAG5836729.1"/>
    </source>
</evidence>
<keyword evidence="12" id="KW-1185">Reference proteome</keyword>
<dbReference type="GO" id="GO:0033627">
    <property type="term" value="P:cell adhesion mediated by integrin"/>
    <property type="evidence" value="ECO:0007669"/>
    <property type="project" value="TreeGrafter"/>
</dbReference>
<proteinExistence type="predicted"/>
<evidence type="ECO:0000256" key="8">
    <source>
        <dbReference type="SAM" id="MobiDB-lite"/>
    </source>
</evidence>
<feature type="compositionally biased region" description="Basic and acidic residues" evidence="8">
    <location>
        <begin position="535"/>
        <end position="547"/>
    </location>
</feature>
<dbReference type="Gene3D" id="4.10.410.20">
    <property type="match status" value="1"/>
</dbReference>
<gene>
    <name evidence="11" type="ORF">ANANG_G00231650</name>
</gene>
<feature type="repeat" description="Hemopexin" evidence="7">
    <location>
        <begin position="355"/>
        <end position="405"/>
    </location>
</feature>
<feature type="region of interest" description="Disordered" evidence="8">
    <location>
        <begin position="86"/>
        <end position="206"/>
    </location>
</feature>
<organism evidence="11 12">
    <name type="scientific">Anguilla anguilla</name>
    <name type="common">European freshwater eel</name>
    <name type="synonym">Muraena anguilla</name>
    <dbReference type="NCBI Taxonomy" id="7936"/>
    <lineage>
        <taxon>Eukaryota</taxon>
        <taxon>Metazoa</taxon>
        <taxon>Chordata</taxon>
        <taxon>Craniata</taxon>
        <taxon>Vertebrata</taxon>
        <taxon>Euteleostomi</taxon>
        <taxon>Actinopterygii</taxon>
        <taxon>Neopterygii</taxon>
        <taxon>Teleostei</taxon>
        <taxon>Anguilliformes</taxon>
        <taxon>Anguillidae</taxon>
        <taxon>Anguilla</taxon>
    </lineage>
</organism>
<dbReference type="InterPro" id="IPR051298">
    <property type="entry name" value="Heme_transport/Cell_adhesion"/>
</dbReference>
<evidence type="ECO:0000256" key="4">
    <source>
        <dbReference type="ARBA" id="ARBA00022737"/>
    </source>
</evidence>
<dbReference type="Proteomes" id="UP001044222">
    <property type="component" value="Chromosome 13"/>
</dbReference>
<evidence type="ECO:0000256" key="7">
    <source>
        <dbReference type="PROSITE-ProRule" id="PRU01011"/>
    </source>
</evidence>
<dbReference type="PANTHER" id="PTHR22917">
    <property type="entry name" value="HEMOPEXIN DOMAIN-CONTAINING PROTEIN"/>
    <property type="match status" value="1"/>
</dbReference>
<evidence type="ECO:0000256" key="9">
    <source>
        <dbReference type="SAM" id="SignalP"/>
    </source>
</evidence>
<evidence type="ECO:0000256" key="2">
    <source>
        <dbReference type="ARBA" id="ARBA00022525"/>
    </source>
</evidence>
<dbReference type="Gene3D" id="2.110.10.10">
    <property type="entry name" value="Hemopexin-like domain"/>
    <property type="match status" value="1"/>
</dbReference>
<dbReference type="SMART" id="SM00201">
    <property type="entry name" value="SO"/>
    <property type="match status" value="1"/>
</dbReference>
<dbReference type="InterPro" id="IPR001212">
    <property type="entry name" value="Somatomedin_B_dom"/>
</dbReference>
<feature type="signal peptide" evidence="9">
    <location>
        <begin position="1"/>
        <end position="21"/>
    </location>
</feature>
<evidence type="ECO:0000256" key="6">
    <source>
        <dbReference type="ARBA" id="ARBA00023180"/>
    </source>
</evidence>
<dbReference type="PROSITE" id="PS00524">
    <property type="entry name" value="SMB_1"/>
    <property type="match status" value="1"/>
</dbReference>
<feature type="domain" description="SMB" evidence="10">
    <location>
        <begin position="22"/>
        <end position="65"/>
    </location>
</feature>
<feature type="compositionally biased region" description="Polar residues" evidence="8">
    <location>
        <begin position="86"/>
        <end position="96"/>
    </location>
</feature>
<keyword evidence="2" id="KW-0964">Secreted</keyword>
<dbReference type="GO" id="GO:0005178">
    <property type="term" value="F:integrin binding"/>
    <property type="evidence" value="ECO:0007669"/>
    <property type="project" value="TreeGrafter"/>
</dbReference>
<keyword evidence="5" id="KW-1015">Disulfide bond</keyword>
<feature type="compositionally biased region" description="Low complexity" evidence="8">
    <location>
        <begin position="575"/>
        <end position="591"/>
    </location>
</feature>
<dbReference type="Pfam" id="PF01033">
    <property type="entry name" value="Somatomedin_B"/>
    <property type="match status" value="1"/>
</dbReference>
<dbReference type="SMART" id="SM00120">
    <property type="entry name" value="HX"/>
    <property type="match status" value="3"/>
</dbReference>
<dbReference type="InterPro" id="IPR000585">
    <property type="entry name" value="Hemopexin-like_dom"/>
</dbReference>
<sequence>MENPKLLAIVLLAASAAAALAAEDSPRLGRCENGFEAKMACQCDSMCRYYKSCCSDYEPVCGSETRGDTFAFAEDDDELFNSTATEAMQSPTQEGTTPIPAQEGATPSPAQEEATPSPAQKEATPSPAQKEAMPSPAQEEATPSPAQEEATPSPAQEETTPSPAQEEATPSPTQEEATPSPAQEEATPSPAQEEATPSPAQGDQSRIIPVVTQTASYGGATKKQLTQTPTDASKAPPTAAPVTAVPPTPTRAPDPAADPCSGLPFDSFMQLKNNSLFAFRGDYFFELDDRAVLPGYPKLIKDVWGVPGPIDAAFTRINCQGKTYIFKGNKYWRFEDGVLDDDYPRDISVGFEKIPDDVDAAFAIPATNHHGKEKVYFFKGDQYYQYEFKNQPTHEECSRMTSISPSILFTRYTDLYYDRWEDIFHLMFQGLQENHGGPRSLTGTGWGSALGGRCDGGPALHIPETPHLQAGRALGAGVALGAGGPWGQGVPWGWTGPQGRGTQQRRQSRSPVELHGRLGADLGQAYAEQYYNREIRRQDQDQDRDQNWNRNRNWNQDRDQNRNRTGTNSRAATEDSNNSTTATMTTDTAPPSGQTCTLWTRDSLYKMSTSSRKTSTTEWIYRPREWTTPTLPTHDPLPNTGWAAQTSREQKSDELRRKTGGGTVGPMDWPLSQIPD</sequence>
<feature type="chain" id="PRO_5038942001" description="SMB domain-containing protein" evidence="9">
    <location>
        <begin position="22"/>
        <end position="676"/>
    </location>
</feature>
<dbReference type="SUPFAM" id="SSF50923">
    <property type="entry name" value="Hemopexin-like domain"/>
    <property type="match status" value="1"/>
</dbReference>
<feature type="repeat" description="Hemopexin" evidence="7">
    <location>
        <begin position="307"/>
        <end position="354"/>
    </location>
</feature>
<feature type="region of interest" description="Disordered" evidence="8">
    <location>
        <begin position="630"/>
        <end position="676"/>
    </location>
</feature>
<dbReference type="PROSITE" id="PS50958">
    <property type="entry name" value="SMB_2"/>
    <property type="match status" value="1"/>
</dbReference>
<dbReference type="InterPro" id="IPR036024">
    <property type="entry name" value="Somatomedin_B-like_dom_sf"/>
</dbReference>
<protein>
    <recommendedName>
        <fullName evidence="10">SMB domain-containing protein</fullName>
    </recommendedName>
</protein>
<accession>A0A9D3RN35</accession>
<dbReference type="InterPro" id="IPR036375">
    <property type="entry name" value="Hemopexin-like_dom_sf"/>
</dbReference>
<dbReference type="InterPro" id="IPR018487">
    <property type="entry name" value="Hemopexin-like_repeat"/>
</dbReference>
<feature type="compositionally biased region" description="Low complexity" evidence="8">
    <location>
        <begin position="488"/>
        <end position="505"/>
    </location>
</feature>
<evidence type="ECO:0000259" key="10">
    <source>
        <dbReference type="PROSITE" id="PS50958"/>
    </source>
</evidence>
<comment type="caution">
    <text evidence="11">The sequence shown here is derived from an EMBL/GenBank/DDBJ whole genome shotgun (WGS) entry which is preliminary data.</text>
</comment>